<accession>A0A2S6NAK8</accession>
<sequence>MSLPATLPQPILETILTRLLGLFLTAAGGDPEAARQAASQMLAAYHPETEAELHLAADIVSFGFHALEALGQSSDPELKLSAILRLRGSAVSLSREAHKAQRKLDQLQRDRRAGVAQPAPQPSEPVPNPPEVDQALAVIACTREAKPLPAPVNDPVATEVNESASQAKQHGGMSWSQQFQQRMTAKRQAERQRKKQARDAARLAATAAASPGLQAAAL</sequence>
<feature type="region of interest" description="Disordered" evidence="1">
    <location>
        <begin position="95"/>
        <end position="131"/>
    </location>
</feature>
<feature type="compositionally biased region" description="Low complexity" evidence="1">
    <location>
        <begin position="202"/>
        <end position="218"/>
    </location>
</feature>
<protein>
    <submittedName>
        <fullName evidence="2">Uncharacterized protein</fullName>
    </submittedName>
</protein>
<gene>
    <name evidence="2" type="ORF">CCS01_16995</name>
</gene>
<reference evidence="2 3" key="1">
    <citation type="journal article" date="2018" name="Arch. Microbiol.">
        <title>New insights into the metabolic potential of the phototrophic purple bacterium Rhodopila globiformis DSM 161(T) from its draft genome sequence and evidence for a vanadium-dependent nitrogenase.</title>
        <authorList>
            <person name="Imhoff J.F."/>
            <person name="Rahn T."/>
            <person name="Kunzel S."/>
            <person name="Neulinger S.C."/>
        </authorList>
    </citation>
    <scope>NUCLEOTIDE SEQUENCE [LARGE SCALE GENOMIC DNA]</scope>
    <source>
        <strain evidence="2 3">DSM 161</strain>
    </source>
</reference>
<evidence type="ECO:0000313" key="3">
    <source>
        <dbReference type="Proteomes" id="UP000239724"/>
    </source>
</evidence>
<proteinExistence type="predicted"/>
<feature type="compositionally biased region" description="Basic and acidic residues" evidence="1">
    <location>
        <begin position="95"/>
        <end position="113"/>
    </location>
</feature>
<name>A0A2S6NAK8_RHOGL</name>
<feature type="region of interest" description="Disordered" evidence="1">
    <location>
        <begin position="148"/>
        <end position="218"/>
    </location>
</feature>
<dbReference type="Proteomes" id="UP000239724">
    <property type="component" value="Unassembled WGS sequence"/>
</dbReference>
<evidence type="ECO:0000313" key="2">
    <source>
        <dbReference type="EMBL" id="PPQ31645.1"/>
    </source>
</evidence>
<dbReference type="OrthoDB" id="9238089at2"/>
<feature type="compositionally biased region" description="Basic and acidic residues" evidence="1">
    <location>
        <begin position="187"/>
        <end position="201"/>
    </location>
</feature>
<feature type="compositionally biased region" description="Pro residues" evidence="1">
    <location>
        <begin position="119"/>
        <end position="130"/>
    </location>
</feature>
<dbReference type="EMBL" id="NHRY01000186">
    <property type="protein sequence ID" value="PPQ31645.1"/>
    <property type="molecule type" value="Genomic_DNA"/>
</dbReference>
<dbReference type="AlphaFoldDB" id="A0A2S6NAK8"/>
<evidence type="ECO:0000256" key="1">
    <source>
        <dbReference type="SAM" id="MobiDB-lite"/>
    </source>
</evidence>
<dbReference type="RefSeq" id="WP_146101819.1">
    <property type="nucleotide sequence ID" value="NZ_NHRY01000186.1"/>
</dbReference>
<feature type="compositionally biased region" description="Polar residues" evidence="1">
    <location>
        <begin position="160"/>
        <end position="183"/>
    </location>
</feature>
<organism evidence="2 3">
    <name type="scientific">Rhodopila globiformis</name>
    <name type="common">Rhodopseudomonas globiformis</name>
    <dbReference type="NCBI Taxonomy" id="1071"/>
    <lineage>
        <taxon>Bacteria</taxon>
        <taxon>Pseudomonadati</taxon>
        <taxon>Pseudomonadota</taxon>
        <taxon>Alphaproteobacteria</taxon>
        <taxon>Acetobacterales</taxon>
        <taxon>Acetobacteraceae</taxon>
        <taxon>Rhodopila</taxon>
    </lineage>
</organism>
<keyword evidence="3" id="KW-1185">Reference proteome</keyword>
<comment type="caution">
    <text evidence="2">The sequence shown here is derived from an EMBL/GenBank/DDBJ whole genome shotgun (WGS) entry which is preliminary data.</text>
</comment>